<organism evidence="1 2">
    <name type="scientific">Paenibacillus allorhizosphaerae</name>
    <dbReference type="NCBI Taxonomy" id="2849866"/>
    <lineage>
        <taxon>Bacteria</taxon>
        <taxon>Bacillati</taxon>
        <taxon>Bacillota</taxon>
        <taxon>Bacilli</taxon>
        <taxon>Bacillales</taxon>
        <taxon>Paenibacillaceae</taxon>
        <taxon>Paenibacillus</taxon>
    </lineage>
</organism>
<proteinExistence type="predicted"/>
<reference evidence="1 2" key="1">
    <citation type="submission" date="2021-06" db="EMBL/GenBank/DDBJ databases">
        <authorList>
            <person name="Criscuolo A."/>
        </authorList>
    </citation>
    <scope>NUCLEOTIDE SEQUENCE [LARGE SCALE GENOMIC DNA]</scope>
    <source>
        <strain evidence="2">CIP 111802</strain>
    </source>
</reference>
<accession>A0ABM8VUK9</accession>
<dbReference type="Proteomes" id="UP000730618">
    <property type="component" value="Unassembled WGS sequence"/>
</dbReference>
<evidence type="ECO:0000313" key="1">
    <source>
        <dbReference type="EMBL" id="CAG7659011.1"/>
    </source>
</evidence>
<dbReference type="EMBL" id="CAJVCE010000054">
    <property type="protein sequence ID" value="CAG7659011.1"/>
    <property type="molecule type" value="Genomic_DNA"/>
</dbReference>
<keyword evidence="2" id="KW-1185">Reference proteome</keyword>
<comment type="caution">
    <text evidence="1">The sequence shown here is derived from an EMBL/GenBank/DDBJ whole genome shotgun (WGS) entry which is preliminary data.</text>
</comment>
<protein>
    <submittedName>
        <fullName evidence="1">Uncharacterized protein</fullName>
    </submittedName>
</protein>
<gene>
    <name evidence="1" type="ORF">PAECIP111802_07265</name>
</gene>
<evidence type="ECO:0000313" key="2">
    <source>
        <dbReference type="Proteomes" id="UP000730618"/>
    </source>
</evidence>
<sequence length="104" mass="12394">MKFKQGQNQRIERISTTHLIVDRYSKRNPGSTSNKFSRKDITDTTVKRHIEWGILLQGGSRQFCQLFGLKKLMRMTNTKVRIVTTASDWRWFIILQLKLYNILY</sequence>
<name>A0ABM8VUK9_9BACL</name>